<sequence length="227" mass="24902">MPPSQNRSDSQLAAIQLRASAFDDGPDRFWPELVSQLRPFAVLTDNGASRSFRFENPDGGSNMNVMAQSDICPGAIFYQGTKNGLNRAACTALFLSNAGHYSASILSTSKIDVLSSHPKAELRLRVAEIEEYAAAPTEQKEDTPCSHESPDQLSVFILPWREENKYLGLGCNVVKKAIVLEEVNDGTKTWGRQIGHMKAAQMNGVGQHVFFGGLEMPLSSMFDACRF</sequence>
<evidence type="ECO:0000313" key="2">
    <source>
        <dbReference type="Proteomes" id="UP000604273"/>
    </source>
</evidence>
<gene>
    <name evidence="1" type="ORF">FGADI_12253</name>
</gene>
<name>A0A8H4SSG9_9HYPO</name>
<dbReference type="EMBL" id="JABFAI010000388">
    <property type="protein sequence ID" value="KAF4944994.1"/>
    <property type="molecule type" value="Genomic_DNA"/>
</dbReference>
<proteinExistence type="predicted"/>
<organism evidence="1 2">
    <name type="scientific">Fusarium gaditjirri</name>
    <dbReference type="NCBI Taxonomy" id="282569"/>
    <lineage>
        <taxon>Eukaryota</taxon>
        <taxon>Fungi</taxon>
        <taxon>Dikarya</taxon>
        <taxon>Ascomycota</taxon>
        <taxon>Pezizomycotina</taxon>
        <taxon>Sordariomycetes</taxon>
        <taxon>Hypocreomycetidae</taxon>
        <taxon>Hypocreales</taxon>
        <taxon>Nectriaceae</taxon>
        <taxon>Fusarium</taxon>
        <taxon>Fusarium nisikadoi species complex</taxon>
    </lineage>
</organism>
<dbReference type="Proteomes" id="UP000604273">
    <property type="component" value="Unassembled WGS sequence"/>
</dbReference>
<comment type="caution">
    <text evidence="1">The sequence shown here is derived from an EMBL/GenBank/DDBJ whole genome shotgun (WGS) entry which is preliminary data.</text>
</comment>
<dbReference type="AlphaFoldDB" id="A0A8H4SSG9"/>
<reference evidence="1" key="2">
    <citation type="submission" date="2020-05" db="EMBL/GenBank/DDBJ databases">
        <authorList>
            <person name="Kim H.-S."/>
            <person name="Proctor R.H."/>
            <person name="Brown D.W."/>
        </authorList>
    </citation>
    <scope>NUCLEOTIDE SEQUENCE</scope>
    <source>
        <strain evidence="1">NRRL 45417</strain>
    </source>
</reference>
<evidence type="ECO:0000313" key="1">
    <source>
        <dbReference type="EMBL" id="KAF4944994.1"/>
    </source>
</evidence>
<protein>
    <submittedName>
        <fullName evidence="1">Uncharacterized protein</fullName>
    </submittedName>
</protein>
<reference evidence="1" key="1">
    <citation type="journal article" date="2020" name="BMC Genomics">
        <title>Correction to: Identification and distribution of gene clusters required for synthesis of sphingolipid metabolism inhibitors in diverse species of the filamentous fungus Fusarium.</title>
        <authorList>
            <person name="Kim H.S."/>
            <person name="Lohmar J.M."/>
            <person name="Busman M."/>
            <person name="Brown D.W."/>
            <person name="Naumann T.A."/>
            <person name="Divon H.H."/>
            <person name="Lysoe E."/>
            <person name="Uhlig S."/>
            <person name="Proctor R.H."/>
        </authorList>
    </citation>
    <scope>NUCLEOTIDE SEQUENCE</scope>
    <source>
        <strain evidence="1">NRRL 45417</strain>
    </source>
</reference>
<accession>A0A8H4SSG9</accession>
<keyword evidence="2" id="KW-1185">Reference proteome</keyword>
<dbReference type="OrthoDB" id="5090580at2759"/>